<evidence type="ECO:0000256" key="5">
    <source>
        <dbReference type="SAM" id="Phobius"/>
    </source>
</evidence>
<sequence>MMANHCAYGRQCVWWVEKYLRDCVCGMRDYVSVGFGLISLVSWAVAEVPQIITNFKNGSTEGVSLVFLMTWVVGDLFNLIGCWLEPATLPTQFYTALLYTFSTILLVCQIIYYDYFCKCWKMRKGKAQFKDQPKQLFKSEQNDDKKGEPVKVADQSISYSSETAKRTSADTNKFFNVLPVSSLPIPSVSPGNKHNAVGNLYYTSARSLASSRTPTGSYMLQSRGFGRSCPSYILSRSSVDEEGLLTNLISPSPRNSKTILRSVASTILFVGGMNYLKLPSYNNITSFSLSAEAKSGSVIIIITGRKLLQGMGAGVFSSRVMKEESSSELGTWLGWLMAAIYMGGRLPQISLNIKRGTVEGLNPLMFMFALIGNATYVGSIIIRTLKWEKLKPNMPWLVDAGVCVLLDFI</sequence>
<dbReference type="GO" id="GO:0015174">
    <property type="term" value="F:basic amino acid transmembrane transporter activity"/>
    <property type="evidence" value="ECO:0007669"/>
    <property type="project" value="UniProtKB-ARBA"/>
</dbReference>
<keyword evidence="2 5" id="KW-0812">Transmembrane</keyword>
<dbReference type="SMART" id="SM00679">
    <property type="entry name" value="CTNS"/>
    <property type="match status" value="2"/>
</dbReference>
<keyword evidence="4 5" id="KW-0472">Membrane</keyword>
<keyword evidence="3 5" id="KW-1133">Transmembrane helix</keyword>
<evidence type="ECO:0000256" key="1">
    <source>
        <dbReference type="ARBA" id="ARBA00004141"/>
    </source>
</evidence>
<accession>A0AA38FPM4</accession>
<feature type="transmembrane region" description="Helical" evidence="5">
    <location>
        <begin position="64"/>
        <end position="84"/>
    </location>
</feature>
<dbReference type="PANTHER" id="PTHR16201:SF45">
    <property type="entry name" value="PQ-LOOP REPEAT FAMILY PROTEIN _ TRANSMEMBRANE FAMILY PROTEIN"/>
    <property type="match status" value="1"/>
</dbReference>
<evidence type="ECO:0000256" key="2">
    <source>
        <dbReference type="ARBA" id="ARBA00022692"/>
    </source>
</evidence>
<dbReference type="Proteomes" id="UP000824469">
    <property type="component" value="Unassembled WGS sequence"/>
</dbReference>
<feature type="non-terminal residue" evidence="6">
    <location>
        <position position="409"/>
    </location>
</feature>
<dbReference type="PANTHER" id="PTHR16201">
    <property type="entry name" value="SEVEN TRANSMEMBRANE PROTEIN 1-RELATED"/>
    <property type="match status" value="1"/>
</dbReference>
<evidence type="ECO:0000256" key="3">
    <source>
        <dbReference type="ARBA" id="ARBA00022989"/>
    </source>
</evidence>
<feature type="transmembrane region" description="Helical" evidence="5">
    <location>
        <begin position="96"/>
        <end position="116"/>
    </location>
</feature>
<proteinExistence type="predicted"/>
<comment type="subcellular location">
    <subcellularLocation>
        <location evidence="1">Membrane</location>
        <topology evidence="1">Multi-pass membrane protein</topology>
    </subcellularLocation>
</comment>
<dbReference type="Pfam" id="PF04193">
    <property type="entry name" value="PQ-loop"/>
    <property type="match status" value="2"/>
</dbReference>
<dbReference type="Gene3D" id="1.20.1280.290">
    <property type="match status" value="2"/>
</dbReference>
<keyword evidence="7" id="KW-1185">Reference proteome</keyword>
<dbReference type="FunFam" id="1.20.1280.290:FF:000012">
    <property type="entry name" value="Vacuolar membrane PQ loop repeat protein"/>
    <property type="match status" value="1"/>
</dbReference>
<dbReference type="OMA" id="IGMERIK"/>
<organism evidence="6 7">
    <name type="scientific">Taxus chinensis</name>
    <name type="common">Chinese yew</name>
    <name type="synonym">Taxus wallichiana var. chinensis</name>
    <dbReference type="NCBI Taxonomy" id="29808"/>
    <lineage>
        <taxon>Eukaryota</taxon>
        <taxon>Viridiplantae</taxon>
        <taxon>Streptophyta</taxon>
        <taxon>Embryophyta</taxon>
        <taxon>Tracheophyta</taxon>
        <taxon>Spermatophyta</taxon>
        <taxon>Pinopsida</taxon>
        <taxon>Pinidae</taxon>
        <taxon>Conifers II</taxon>
        <taxon>Cupressales</taxon>
        <taxon>Taxaceae</taxon>
        <taxon>Taxus</taxon>
    </lineage>
</organism>
<reference evidence="6 7" key="1">
    <citation type="journal article" date="2021" name="Nat. Plants">
        <title>The Taxus genome provides insights into paclitaxel biosynthesis.</title>
        <authorList>
            <person name="Xiong X."/>
            <person name="Gou J."/>
            <person name="Liao Q."/>
            <person name="Li Y."/>
            <person name="Zhou Q."/>
            <person name="Bi G."/>
            <person name="Li C."/>
            <person name="Du R."/>
            <person name="Wang X."/>
            <person name="Sun T."/>
            <person name="Guo L."/>
            <person name="Liang H."/>
            <person name="Lu P."/>
            <person name="Wu Y."/>
            <person name="Zhang Z."/>
            <person name="Ro D.K."/>
            <person name="Shang Y."/>
            <person name="Huang S."/>
            <person name="Yan J."/>
        </authorList>
    </citation>
    <scope>NUCLEOTIDE SEQUENCE [LARGE SCALE GENOMIC DNA]</scope>
    <source>
        <strain evidence="6">Ta-2019</strain>
    </source>
</reference>
<gene>
    <name evidence="6" type="ORF">KI387_035767</name>
</gene>
<name>A0AA38FPM4_TAXCH</name>
<dbReference type="AlphaFoldDB" id="A0AA38FPM4"/>
<protein>
    <recommendedName>
        <fullName evidence="8">Vacuolar amino acid transporter YPQ1</fullName>
    </recommendedName>
</protein>
<evidence type="ECO:0008006" key="8">
    <source>
        <dbReference type="Google" id="ProtNLM"/>
    </source>
</evidence>
<feature type="transmembrane region" description="Helical" evidence="5">
    <location>
        <begin position="364"/>
        <end position="385"/>
    </location>
</feature>
<dbReference type="InterPro" id="IPR006603">
    <property type="entry name" value="PQ-loop_rpt"/>
</dbReference>
<evidence type="ECO:0000313" key="7">
    <source>
        <dbReference type="Proteomes" id="UP000824469"/>
    </source>
</evidence>
<evidence type="ECO:0000256" key="4">
    <source>
        <dbReference type="ARBA" id="ARBA00023136"/>
    </source>
</evidence>
<dbReference type="InterPro" id="IPR051415">
    <property type="entry name" value="LAAT-1"/>
</dbReference>
<dbReference type="GO" id="GO:0098852">
    <property type="term" value="C:lytic vacuole membrane"/>
    <property type="evidence" value="ECO:0007669"/>
    <property type="project" value="UniProtKB-ARBA"/>
</dbReference>
<evidence type="ECO:0000313" key="6">
    <source>
        <dbReference type="EMBL" id="KAH9307856.1"/>
    </source>
</evidence>
<dbReference type="FunFam" id="1.20.1280.290:FF:000009">
    <property type="entry name" value="PQ loop repeat family protein"/>
    <property type="match status" value="1"/>
</dbReference>
<comment type="caution">
    <text evidence="6">The sequence shown here is derived from an EMBL/GenBank/DDBJ whole genome shotgun (WGS) entry which is preliminary data.</text>
</comment>
<dbReference type="EMBL" id="JAHRHJ020000007">
    <property type="protein sequence ID" value="KAH9307856.1"/>
    <property type="molecule type" value="Genomic_DNA"/>
</dbReference>